<evidence type="ECO:0000313" key="1">
    <source>
        <dbReference type="EMBL" id="GAG69347.1"/>
    </source>
</evidence>
<accession>X1AI16</accession>
<name>X1AI16_9ZZZZ</name>
<dbReference type="AlphaFoldDB" id="X1AI16"/>
<feature type="non-terminal residue" evidence="1">
    <location>
        <position position="32"/>
    </location>
</feature>
<dbReference type="EMBL" id="BART01009495">
    <property type="protein sequence ID" value="GAG69347.1"/>
    <property type="molecule type" value="Genomic_DNA"/>
</dbReference>
<reference evidence="1" key="1">
    <citation type="journal article" date="2014" name="Front. Microbiol.">
        <title>High frequency of phylogenetically diverse reductive dehalogenase-homologous genes in deep subseafloor sedimentary metagenomes.</title>
        <authorList>
            <person name="Kawai M."/>
            <person name="Futagami T."/>
            <person name="Toyoda A."/>
            <person name="Takaki Y."/>
            <person name="Nishi S."/>
            <person name="Hori S."/>
            <person name="Arai W."/>
            <person name="Tsubouchi T."/>
            <person name="Morono Y."/>
            <person name="Uchiyama I."/>
            <person name="Ito T."/>
            <person name="Fujiyama A."/>
            <person name="Inagaki F."/>
            <person name="Takami H."/>
        </authorList>
    </citation>
    <scope>NUCLEOTIDE SEQUENCE</scope>
    <source>
        <strain evidence="1">Expedition CK06-06</strain>
    </source>
</reference>
<organism evidence="1">
    <name type="scientific">marine sediment metagenome</name>
    <dbReference type="NCBI Taxonomy" id="412755"/>
    <lineage>
        <taxon>unclassified sequences</taxon>
        <taxon>metagenomes</taxon>
        <taxon>ecological metagenomes</taxon>
    </lineage>
</organism>
<protein>
    <submittedName>
        <fullName evidence="1">Uncharacterized protein</fullName>
    </submittedName>
</protein>
<comment type="caution">
    <text evidence="1">The sequence shown here is derived from an EMBL/GenBank/DDBJ whole genome shotgun (WGS) entry which is preliminary data.</text>
</comment>
<sequence>MGLKKSNNQDWVAILDFGSQYTHLIARRVREC</sequence>
<proteinExistence type="predicted"/>
<gene>
    <name evidence="1" type="ORF">S01H4_21030</name>
</gene>